<name>A0A1G2DZ65_9BACT</name>
<accession>A0A1G2DZ65</accession>
<evidence type="ECO:0000259" key="1">
    <source>
        <dbReference type="Pfam" id="PF02698"/>
    </source>
</evidence>
<dbReference type="GO" id="GO:0043164">
    <property type="term" value="P:Gram-negative-bacterium-type cell wall biogenesis"/>
    <property type="evidence" value="ECO:0007669"/>
    <property type="project" value="TreeGrafter"/>
</dbReference>
<dbReference type="InterPro" id="IPR051599">
    <property type="entry name" value="Cell_Envelope_Assoc"/>
</dbReference>
<feature type="domain" description="DUF218" evidence="1">
    <location>
        <begin position="22"/>
        <end position="134"/>
    </location>
</feature>
<evidence type="ECO:0000313" key="2">
    <source>
        <dbReference type="EMBL" id="OGZ18331.1"/>
    </source>
</evidence>
<dbReference type="Proteomes" id="UP000176662">
    <property type="component" value="Unassembled WGS sequence"/>
</dbReference>
<dbReference type="AlphaFoldDB" id="A0A1G2DZ65"/>
<reference evidence="2 3" key="1">
    <citation type="journal article" date="2016" name="Nat. Commun.">
        <title>Thousands of microbial genomes shed light on interconnected biogeochemical processes in an aquifer system.</title>
        <authorList>
            <person name="Anantharaman K."/>
            <person name="Brown C.T."/>
            <person name="Hug L.A."/>
            <person name="Sharon I."/>
            <person name="Castelle C.J."/>
            <person name="Probst A.J."/>
            <person name="Thomas B.C."/>
            <person name="Singh A."/>
            <person name="Wilkins M.J."/>
            <person name="Karaoz U."/>
            <person name="Brodie E.L."/>
            <person name="Williams K.H."/>
            <person name="Hubbard S.S."/>
            <person name="Banfield J.F."/>
        </authorList>
    </citation>
    <scope>NUCLEOTIDE SEQUENCE [LARGE SCALE GENOMIC DNA]</scope>
</reference>
<dbReference type="PANTHER" id="PTHR30336:SF4">
    <property type="entry name" value="ENVELOPE BIOGENESIS FACTOR ELYC"/>
    <property type="match status" value="1"/>
</dbReference>
<dbReference type="CDD" id="cd06259">
    <property type="entry name" value="YdcF-like"/>
    <property type="match status" value="1"/>
</dbReference>
<dbReference type="Gene3D" id="3.40.50.620">
    <property type="entry name" value="HUPs"/>
    <property type="match status" value="1"/>
</dbReference>
<proteinExistence type="predicted"/>
<gene>
    <name evidence="2" type="ORF">A2Z68_00325</name>
</gene>
<dbReference type="EMBL" id="MHLX01000042">
    <property type="protein sequence ID" value="OGZ18331.1"/>
    <property type="molecule type" value="Genomic_DNA"/>
</dbReference>
<dbReference type="PANTHER" id="PTHR30336">
    <property type="entry name" value="INNER MEMBRANE PROTEIN, PROBABLE PERMEASE"/>
    <property type="match status" value="1"/>
</dbReference>
<organism evidence="2 3">
    <name type="scientific">Candidatus Nealsonbacteria bacterium RBG_13_38_11</name>
    <dbReference type="NCBI Taxonomy" id="1801662"/>
    <lineage>
        <taxon>Bacteria</taxon>
        <taxon>Candidatus Nealsoniibacteriota</taxon>
    </lineage>
</organism>
<dbReference type="GO" id="GO:0000270">
    <property type="term" value="P:peptidoglycan metabolic process"/>
    <property type="evidence" value="ECO:0007669"/>
    <property type="project" value="TreeGrafter"/>
</dbReference>
<evidence type="ECO:0000313" key="3">
    <source>
        <dbReference type="Proteomes" id="UP000176662"/>
    </source>
</evidence>
<dbReference type="Pfam" id="PF02698">
    <property type="entry name" value="DUF218"/>
    <property type="match status" value="1"/>
</dbReference>
<dbReference type="GO" id="GO:0005886">
    <property type="term" value="C:plasma membrane"/>
    <property type="evidence" value="ECO:0007669"/>
    <property type="project" value="TreeGrafter"/>
</dbReference>
<protein>
    <recommendedName>
        <fullName evidence="1">DUF218 domain-containing protein</fullName>
    </recommendedName>
</protein>
<dbReference type="InterPro" id="IPR014729">
    <property type="entry name" value="Rossmann-like_a/b/a_fold"/>
</dbReference>
<dbReference type="InterPro" id="IPR003848">
    <property type="entry name" value="DUF218"/>
</dbReference>
<comment type="caution">
    <text evidence="2">The sequence shown here is derived from an EMBL/GenBank/DDBJ whole genome shotgun (WGS) entry which is preliminary data.</text>
</comment>
<sequence length="196" mass="22647">MIKEELLKLQVLINNEAIPQSDAIICLEGDGLHRLKFSTKLFKEKLAKKILVSGGLNNLPFSIPAEKSAKELIKMGVPAKNIIIENKSQDTYQQGREAMKIIRKNKWKKVILVASHFHQLRAFLTFLKAVQEAKLKIQIFNMPIRNLSWFEKTSLGKNRFELLTEEFKKISQYAKKGHIASVKTALIYQKWKEQQK</sequence>